<dbReference type="Pfam" id="PF02911">
    <property type="entry name" value="Formyl_trans_C"/>
    <property type="match status" value="1"/>
</dbReference>
<protein>
    <recommendedName>
        <fullName evidence="2 5">Methionyl-tRNA formyltransferase</fullName>
        <ecNumber evidence="2 5">2.1.2.9</ecNumber>
    </recommendedName>
</protein>
<feature type="binding site" evidence="5">
    <location>
        <begin position="115"/>
        <end position="118"/>
    </location>
    <ligand>
        <name>(6S)-5,6,7,8-tetrahydrofolate</name>
        <dbReference type="ChEBI" id="CHEBI:57453"/>
    </ligand>
</feature>
<dbReference type="GO" id="GO:0005829">
    <property type="term" value="C:cytosol"/>
    <property type="evidence" value="ECO:0007669"/>
    <property type="project" value="TreeGrafter"/>
</dbReference>
<evidence type="ECO:0000256" key="5">
    <source>
        <dbReference type="HAMAP-Rule" id="MF_00182"/>
    </source>
</evidence>
<gene>
    <name evidence="5" type="primary">fmt</name>
    <name evidence="8" type="ORF">JZY06_02115</name>
</gene>
<comment type="catalytic activity">
    <reaction evidence="5">
        <text>L-methionyl-tRNA(fMet) + (6R)-10-formyltetrahydrofolate = N-formyl-L-methionyl-tRNA(fMet) + (6S)-5,6,7,8-tetrahydrofolate + H(+)</text>
        <dbReference type="Rhea" id="RHEA:24380"/>
        <dbReference type="Rhea" id="RHEA-COMP:9952"/>
        <dbReference type="Rhea" id="RHEA-COMP:9953"/>
        <dbReference type="ChEBI" id="CHEBI:15378"/>
        <dbReference type="ChEBI" id="CHEBI:57453"/>
        <dbReference type="ChEBI" id="CHEBI:78530"/>
        <dbReference type="ChEBI" id="CHEBI:78844"/>
        <dbReference type="ChEBI" id="CHEBI:195366"/>
        <dbReference type="EC" id="2.1.2.9"/>
    </reaction>
</comment>
<dbReference type="CDD" id="cd08646">
    <property type="entry name" value="FMT_core_Met-tRNA-FMT_N"/>
    <property type="match status" value="1"/>
</dbReference>
<evidence type="ECO:0000259" key="7">
    <source>
        <dbReference type="Pfam" id="PF02911"/>
    </source>
</evidence>
<evidence type="ECO:0000256" key="2">
    <source>
        <dbReference type="ARBA" id="ARBA00012261"/>
    </source>
</evidence>
<feature type="domain" description="Formyl transferase C-terminal" evidence="7">
    <location>
        <begin position="209"/>
        <end position="309"/>
    </location>
</feature>
<evidence type="ECO:0000259" key="6">
    <source>
        <dbReference type="Pfam" id="PF00551"/>
    </source>
</evidence>
<evidence type="ECO:0000256" key="4">
    <source>
        <dbReference type="ARBA" id="ARBA00022917"/>
    </source>
</evidence>
<dbReference type="InterPro" id="IPR005794">
    <property type="entry name" value="Fmt"/>
</dbReference>
<dbReference type="PANTHER" id="PTHR11138:SF5">
    <property type="entry name" value="METHIONYL-TRNA FORMYLTRANSFERASE, MITOCHONDRIAL"/>
    <property type="match status" value="1"/>
</dbReference>
<dbReference type="RefSeq" id="WP_207118107.1">
    <property type="nucleotide sequence ID" value="NZ_JAFLEQ010000003.1"/>
</dbReference>
<sequence>MRLVFAGTPTPAAHVLAALAANPRHEIAAVITRPDARRGRGRTLHPSACKQFALEHGIDVFTPQMLAAGTDDGDEIRRVLAGLEPDCLPVVAYGALIPEDLLAIAPHGWVNLHFSLLPRWRGAAPVQSAIAAGDTTTGATTFRIDKGLDTGPILAAQPCPITGTDTAGSLLGKLADCGAELLSSTMDGLADGRIVAQPQPAEGVTHAGKITTADARIDWSAPATTIDRMLRAVTPAPGAWTMAGDRRIKIGRLTDPGPESADTPQRQPGQVIIDGMRLIVATGTTPVEITRIQPPGKPMMDADAFVNGNRDIDGMVLQ</sequence>
<evidence type="ECO:0000256" key="1">
    <source>
        <dbReference type="ARBA" id="ARBA00010699"/>
    </source>
</evidence>
<dbReference type="InterPro" id="IPR036477">
    <property type="entry name" value="Formyl_transf_N_sf"/>
</dbReference>
<dbReference type="Proteomes" id="UP000664332">
    <property type="component" value="Unassembled WGS sequence"/>
</dbReference>
<evidence type="ECO:0000256" key="3">
    <source>
        <dbReference type="ARBA" id="ARBA00022679"/>
    </source>
</evidence>
<keyword evidence="3 5" id="KW-0808">Transferase</keyword>
<dbReference type="PANTHER" id="PTHR11138">
    <property type="entry name" value="METHIONYL-TRNA FORMYLTRANSFERASE"/>
    <property type="match status" value="1"/>
</dbReference>
<name>A0A939E0V8_9CORY</name>
<dbReference type="HAMAP" id="MF_00182">
    <property type="entry name" value="Formyl_trans"/>
    <property type="match status" value="1"/>
</dbReference>
<keyword evidence="9" id="KW-1185">Reference proteome</keyword>
<dbReference type="InterPro" id="IPR005793">
    <property type="entry name" value="Formyl_trans_C"/>
</dbReference>
<dbReference type="InterPro" id="IPR002376">
    <property type="entry name" value="Formyl_transf_N"/>
</dbReference>
<accession>A0A939E0V8</accession>
<comment type="similarity">
    <text evidence="1 5">Belongs to the Fmt family.</text>
</comment>
<dbReference type="EC" id="2.1.2.9" evidence="2 5"/>
<evidence type="ECO:0000313" key="8">
    <source>
        <dbReference type="EMBL" id="MBN9643427.1"/>
    </source>
</evidence>
<dbReference type="InterPro" id="IPR011034">
    <property type="entry name" value="Formyl_transferase-like_C_sf"/>
</dbReference>
<dbReference type="EMBL" id="JAFLEQ010000003">
    <property type="protein sequence ID" value="MBN9643427.1"/>
    <property type="molecule type" value="Genomic_DNA"/>
</dbReference>
<reference evidence="8" key="1">
    <citation type="submission" date="2021-03" db="EMBL/GenBank/DDBJ databases">
        <authorList>
            <person name="Sun Q."/>
        </authorList>
    </citation>
    <scope>NUCLEOTIDE SEQUENCE</scope>
    <source>
        <strain evidence="8">CCM 8862</strain>
    </source>
</reference>
<dbReference type="InterPro" id="IPR044135">
    <property type="entry name" value="Met-tRNA-FMT_C"/>
</dbReference>
<evidence type="ECO:0000313" key="9">
    <source>
        <dbReference type="Proteomes" id="UP000664332"/>
    </source>
</evidence>
<dbReference type="GO" id="GO:0004479">
    <property type="term" value="F:methionyl-tRNA formyltransferase activity"/>
    <property type="evidence" value="ECO:0007669"/>
    <property type="project" value="UniProtKB-UniRule"/>
</dbReference>
<organism evidence="8 9">
    <name type="scientific">Corynebacterium mendelii</name>
    <dbReference type="NCBI Taxonomy" id="2765362"/>
    <lineage>
        <taxon>Bacteria</taxon>
        <taxon>Bacillati</taxon>
        <taxon>Actinomycetota</taxon>
        <taxon>Actinomycetes</taxon>
        <taxon>Mycobacteriales</taxon>
        <taxon>Corynebacteriaceae</taxon>
        <taxon>Corynebacterium</taxon>
    </lineage>
</organism>
<dbReference type="Pfam" id="PF00551">
    <property type="entry name" value="Formyl_trans_N"/>
    <property type="match status" value="1"/>
</dbReference>
<dbReference type="Gene3D" id="3.40.50.12230">
    <property type="match status" value="1"/>
</dbReference>
<dbReference type="SUPFAM" id="SSF53328">
    <property type="entry name" value="Formyltransferase"/>
    <property type="match status" value="1"/>
</dbReference>
<keyword evidence="4 5" id="KW-0648">Protein biosynthesis</keyword>
<proteinExistence type="inferred from homology"/>
<dbReference type="NCBIfam" id="TIGR00460">
    <property type="entry name" value="fmt"/>
    <property type="match status" value="1"/>
</dbReference>
<dbReference type="AlphaFoldDB" id="A0A939E0V8"/>
<comment type="function">
    <text evidence="5">Attaches a formyl group to the free amino group of methionyl-tRNA(fMet). The formyl group appears to play a dual role in the initiator identity of N-formylmethionyl-tRNA by promoting its recognition by IF2 and preventing the misappropriation of this tRNA by the elongation apparatus.</text>
</comment>
<dbReference type="SUPFAM" id="SSF50486">
    <property type="entry name" value="FMT C-terminal domain-like"/>
    <property type="match status" value="1"/>
</dbReference>
<comment type="caution">
    <text evidence="8">The sequence shown here is derived from an EMBL/GenBank/DDBJ whole genome shotgun (WGS) entry which is preliminary data.</text>
</comment>
<dbReference type="InterPro" id="IPR041711">
    <property type="entry name" value="Met-tRNA-FMT_N"/>
</dbReference>
<feature type="domain" description="Formyl transferase N-terminal" evidence="6">
    <location>
        <begin position="1"/>
        <end position="184"/>
    </location>
</feature>
<dbReference type="CDD" id="cd08704">
    <property type="entry name" value="Met_tRNA_FMT_C"/>
    <property type="match status" value="1"/>
</dbReference>